<dbReference type="NCBIfam" id="TIGR02395">
    <property type="entry name" value="rpoN_sigma"/>
    <property type="match status" value="1"/>
</dbReference>
<evidence type="ECO:0000256" key="4">
    <source>
        <dbReference type="ARBA" id="ARBA00022695"/>
    </source>
</evidence>
<dbReference type="GO" id="GO:0016987">
    <property type="term" value="F:sigma factor activity"/>
    <property type="evidence" value="ECO:0007669"/>
    <property type="project" value="UniProtKB-KW"/>
</dbReference>
<dbReference type="Proteomes" id="UP000176204">
    <property type="component" value="Chromosome I"/>
</dbReference>
<dbReference type="InterPro" id="IPR038709">
    <property type="entry name" value="RpoN_core-bd_sf"/>
</dbReference>
<dbReference type="PRINTS" id="PR00045">
    <property type="entry name" value="SIGMA54FCT"/>
</dbReference>
<dbReference type="PROSITE" id="PS00717">
    <property type="entry name" value="SIGMA54_1"/>
    <property type="match status" value="1"/>
</dbReference>
<name>A0A1H6MHZ0_9BACT</name>
<sequence length="445" mass="49268">MSHAGMQQGMKQSMVAGASMQLFMRTLQASSMELSQIVQQAMAANPVLEEDTPREDPRHDDDGWEASSPSDGTAAAERHELLMNSLSEELSLTEHLEEQVARSGIAPPIARAALDLIGELDHRGFFEDSPEEIAVRNGIAPKILEEALGIVQDLDPPGVGARDLRDSLLIQLRQAGEEDSLPGRLLRDCWDDLVRHRYADASRTLGADEDEIQAAVQRITRLNPDPGAGFAREANPSVTPDLIVEKGKNGGLHVSLTGEHIPKLSISSAYREMLSEHAEDAELRAYLSRCFREGREFIKSITDRQETILTIAREIVRRQEPFFLEGKDHLAPMRMEDVAHALEIHPSTVSRAVSHKYLLCSHGIYELRSFFQTALPQHDGDGDALSPQAIQARIRKLVDEENPAKPLSDAKIEAALAAQGVTVARRTIAKYRDQMKILPASLRKR</sequence>
<feature type="domain" description="RNA polymerase sigma factor 54 core-binding" evidence="11">
    <location>
        <begin position="83"/>
        <end position="270"/>
    </location>
</feature>
<dbReference type="Pfam" id="PF04552">
    <property type="entry name" value="Sigma54_DBD"/>
    <property type="match status" value="1"/>
</dbReference>
<reference evidence="13" key="1">
    <citation type="submission" date="2016-09" db="EMBL/GenBank/DDBJ databases">
        <authorList>
            <person name="Koehorst J."/>
        </authorList>
    </citation>
    <scope>NUCLEOTIDE SEQUENCE [LARGE SCALE GENOMIC DNA]</scope>
</reference>
<keyword evidence="5" id="KW-0805">Transcription regulation</keyword>
<dbReference type="EMBL" id="LT629973">
    <property type="protein sequence ID" value="SEI01248.1"/>
    <property type="molecule type" value="Genomic_DNA"/>
</dbReference>
<feature type="region of interest" description="Disordered" evidence="9">
    <location>
        <begin position="46"/>
        <end position="73"/>
    </location>
</feature>
<evidence type="ECO:0000256" key="6">
    <source>
        <dbReference type="ARBA" id="ARBA00023082"/>
    </source>
</evidence>
<gene>
    <name evidence="12" type="ORF">PYTT_2553</name>
</gene>
<dbReference type="GO" id="GO:0003677">
    <property type="term" value="F:DNA binding"/>
    <property type="evidence" value="ECO:0007669"/>
    <property type="project" value="UniProtKB-KW"/>
</dbReference>
<keyword evidence="6" id="KW-0731">Sigma factor</keyword>
<feature type="domain" description="RNA polymerase sigma factor 54 DNA-binding" evidence="10">
    <location>
        <begin position="285"/>
        <end position="445"/>
    </location>
</feature>
<evidence type="ECO:0000259" key="11">
    <source>
        <dbReference type="Pfam" id="PF04963"/>
    </source>
</evidence>
<proteinExistence type="inferred from homology"/>
<evidence type="ECO:0000256" key="9">
    <source>
        <dbReference type="SAM" id="MobiDB-lite"/>
    </source>
</evidence>
<dbReference type="PANTHER" id="PTHR32248">
    <property type="entry name" value="RNA POLYMERASE SIGMA-54 FACTOR"/>
    <property type="match status" value="1"/>
</dbReference>
<dbReference type="InterPro" id="IPR007046">
    <property type="entry name" value="RNA_pol_sigma_54_core-bd"/>
</dbReference>
<dbReference type="GO" id="GO:0016779">
    <property type="term" value="F:nucleotidyltransferase activity"/>
    <property type="evidence" value="ECO:0007669"/>
    <property type="project" value="UniProtKB-KW"/>
</dbReference>
<dbReference type="AlphaFoldDB" id="A0A1H6MHZ0"/>
<evidence type="ECO:0000256" key="7">
    <source>
        <dbReference type="ARBA" id="ARBA00023125"/>
    </source>
</evidence>
<dbReference type="InterPro" id="IPR007634">
    <property type="entry name" value="RNA_pol_sigma_54_DNA-bd"/>
</dbReference>
<dbReference type="PIRSF" id="PIRSF000774">
    <property type="entry name" value="RpoN"/>
    <property type="match status" value="1"/>
</dbReference>
<evidence type="ECO:0000256" key="5">
    <source>
        <dbReference type="ARBA" id="ARBA00023015"/>
    </source>
</evidence>
<evidence type="ECO:0000256" key="1">
    <source>
        <dbReference type="ARBA" id="ARBA00008798"/>
    </source>
</evidence>
<dbReference type="GO" id="GO:0006352">
    <property type="term" value="P:DNA-templated transcription initiation"/>
    <property type="evidence" value="ECO:0007669"/>
    <property type="project" value="InterPro"/>
</dbReference>
<dbReference type="Pfam" id="PF00309">
    <property type="entry name" value="Sigma54_AID"/>
    <property type="match status" value="1"/>
</dbReference>
<dbReference type="Gene3D" id="1.10.10.1330">
    <property type="entry name" value="RNA polymerase sigma-54 factor, core-binding domain"/>
    <property type="match status" value="1"/>
</dbReference>
<accession>A0A1H6MHZ0</accession>
<comment type="similarity">
    <text evidence="1">Belongs to the sigma-54 factor family.</text>
</comment>
<keyword evidence="3" id="KW-0808">Transferase</keyword>
<dbReference type="OrthoDB" id="9814402at2"/>
<protein>
    <submittedName>
        <fullName evidence="12">Rpon sigma: rna polymerase sigma-54 factor</fullName>
    </submittedName>
</protein>
<evidence type="ECO:0000256" key="2">
    <source>
        <dbReference type="ARBA" id="ARBA00022478"/>
    </source>
</evidence>
<dbReference type="PROSITE" id="PS50044">
    <property type="entry name" value="SIGMA54_3"/>
    <property type="match status" value="1"/>
</dbReference>
<dbReference type="PROSITE" id="PS00718">
    <property type="entry name" value="SIGMA54_2"/>
    <property type="match status" value="1"/>
</dbReference>
<organism evidence="12 13">
    <name type="scientific">Akkermansia glycaniphila</name>
    <dbReference type="NCBI Taxonomy" id="1679444"/>
    <lineage>
        <taxon>Bacteria</taxon>
        <taxon>Pseudomonadati</taxon>
        <taxon>Verrucomicrobiota</taxon>
        <taxon>Verrucomicrobiia</taxon>
        <taxon>Verrucomicrobiales</taxon>
        <taxon>Akkermansiaceae</taxon>
        <taxon>Akkermansia</taxon>
    </lineage>
</organism>
<keyword evidence="4" id="KW-0548">Nucleotidyltransferase</keyword>
<keyword evidence="8" id="KW-0804">Transcription</keyword>
<evidence type="ECO:0000256" key="8">
    <source>
        <dbReference type="ARBA" id="ARBA00023163"/>
    </source>
</evidence>
<keyword evidence="2" id="KW-0240">DNA-directed RNA polymerase</keyword>
<dbReference type="Gene3D" id="1.10.10.60">
    <property type="entry name" value="Homeodomain-like"/>
    <property type="match status" value="1"/>
</dbReference>
<evidence type="ECO:0000259" key="10">
    <source>
        <dbReference type="Pfam" id="PF04552"/>
    </source>
</evidence>
<dbReference type="InterPro" id="IPR000394">
    <property type="entry name" value="RNA_pol_sigma_54"/>
</dbReference>
<evidence type="ECO:0000313" key="12">
    <source>
        <dbReference type="EMBL" id="SEI01248.1"/>
    </source>
</evidence>
<dbReference type="KEGG" id="agl:PYTT_2553"/>
<dbReference type="GO" id="GO:0001216">
    <property type="term" value="F:DNA-binding transcription activator activity"/>
    <property type="evidence" value="ECO:0007669"/>
    <property type="project" value="InterPro"/>
</dbReference>
<dbReference type="GO" id="GO:0000428">
    <property type="term" value="C:DNA-directed RNA polymerase complex"/>
    <property type="evidence" value="ECO:0007669"/>
    <property type="project" value="UniProtKB-KW"/>
</dbReference>
<dbReference type="PANTHER" id="PTHR32248:SF4">
    <property type="entry name" value="RNA POLYMERASE SIGMA-54 FACTOR"/>
    <property type="match status" value="1"/>
</dbReference>
<evidence type="ECO:0000313" key="13">
    <source>
        <dbReference type="Proteomes" id="UP000176204"/>
    </source>
</evidence>
<keyword evidence="7" id="KW-0238">DNA-binding</keyword>
<dbReference type="STRING" id="1679444.PYTT_2553"/>
<dbReference type="RefSeq" id="WP_067774983.1">
    <property type="nucleotide sequence ID" value="NZ_LIGX01000020.1"/>
</dbReference>
<dbReference type="Pfam" id="PF04963">
    <property type="entry name" value="Sigma54_CBD"/>
    <property type="match status" value="1"/>
</dbReference>
<evidence type="ECO:0000256" key="3">
    <source>
        <dbReference type="ARBA" id="ARBA00022679"/>
    </source>
</evidence>
<keyword evidence="13" id="KW-1185">Reference proteome</keyword>